<dbReference type="Pfam" id="PF00931">
    <property type="entry name" value="NB-ARC"/>
    <property type="match status" value="1"/>
</dbReference>
<evidence type="ECO:0000256" key="7">
    <source>
        <dbReference type="SAM" id="MobiDB-lite"/>
    </source>
</evidence>
<evidence type="ECO:0000313" key="13">
    <source>
        <dbReference type="Proteomes" id="UP000729402"/>
    </source>
</evidence>
<keyword evidence="6" id="KW-0067">ATP-binding</keyword>
<dbReference type="GO" id="GO:0043531">
    <property type="term" value="F:ADP binding"/>
    <property type="evidence" value="ECO:0007669"/>
    <property type="project" value="InterPro"/>
</dbReference>
<evidence type="ECO:0000259" key="8">
    <source>
        <dbReference type="Pfam" id="PF00931"/>
    </source>
</evidence>
<dbReference type="InterPro" id="IPR058922">
    <property type="entry name" value="WHD_DRP"/>
</dbReference>
<evidence type="ECO:0000259" key="10">
    <source>
        <dbReference type="Pfam" id="PF23559"/>
    </source>
</evidence>
<dbReference type="FunFam" id="1.10.8.430:FF:000003">
    <property type="entry name" value="Probable disease resistance protein At5g66910"/>
    <property type="match status" value="1"/>
</dbReference>
<feature type="region of interest" description="Disordered" evidence="7">
    <location>
        <begin position="725"/>
        <end position="780"/>
    </location>
</feature>
<feature type="domain" description="Disease resistance N-terminal" evidence="9">
    <location>
        <begin position="9"/>
        <end position="94"/>
    </location>
</feature>
<reference evidence="12" key="1">
    <citation type="journal article" date="2021" name="bioRxiv">
        <title>Whole Genome Assembly and Annotation of Northern Wild Rice, Zizania palustris L., Supports a Whole Genome Duplication in the Zizania Genus.</title>
        <authorList>
            <person name="Haas M."/>
            <person name="Kono T."/>
            <person name="Macchietto M."/>
            <person name="Millas R."/>
            <person name="McGilp L."/>
            <person name="Shao M."/>
            <person name="Duquette J."/>
            <person name="Hirsch C.N."/>
            <person name="Kimball J."/>
        </authorList>
    </citation>
    <scope>NUCLEOTIDE SEQUENCE</scope>
    <source>
        <tissue evidence="12">Fresh leaf tissue</tissue>
    </source>
</reference>
<gene>
    <name evidence="12" type="ORF">GUJ93_ZPchr0010g8691</name>
</gene>
<keyword evidence="4" id="KW-0547">Nucleotide-binding</keyword>
<reference evidence="12" key="2">
    <citation type="submission" date="2021-02" db="EMBL/GenBank/DDBJ databases">
        <authorList>
            <person name="Kimball J.A."/>
            <person name="Haas M.W."/>
            <person name="Macchietto M."/>
            <person name="Kono T."/>
            <person name="Duquette J."/>
            <person name="Shao M."/>
        </authorList>
    </citation>
    <scope>NUCLEOTIDE SEQUENCE</scope>
    <source>
        <tissue evidence="12">Fresh leaf tissue</tissue>
    </source>
</reference>
<feature type="domain" description="R13L1/DRL21-like LRR repeat region" evidence="11">
    <location>
        <begin position="569"/>
        <end position="640"/>
    </location>
</feature>
<dbReference type="OrthoDB" id="774413at2759"/>
<comment type="similarity">
    <text evidence="1">Belongs to the disease resistance NB-LRR family.</text>
</comment>
<feature type="compositionally biased region" description="Polar residues" evidence="7">
    <location>
        <begin position="765"/>
        <end position="774"/>
    </location>
</feature>
<dbReference type="InterPro" id="IPR002182">
    <property type="entry name" value="NB-ARC"/>
</dbReference>
<feature type="compositionally biased region" description="Polar residues" evidence="7">
    <location>
        <begin position="725"/>
        <end position="737"/>
    </location>
</feature>
<dbReference type="FunFam" id="3.40.50.300:FF:001091">
    <property type="entry name" value="Probable disease resistance protein At1g61300"/>
    <property type="match status" value="1"/>
</dbReference>
<dbReference type="Proteomes" id="UP000729402">
    <property type="component" value="Unassembled WGS sequence"/>
</dbReference>
<dbReference type="Pfam" id="PF25019">
    <property type="entry name" value="LRR_R13L1-DRL21"/>
    <property type="match status" value="1"/>
</dbReference>
<name>A0A8J5WD55_ZIZPA</name>
<keyword evidence="3" id="KW-0677">Repeat</keyword>
<dbReference type="EMBL" id="JAAALK010000082">
    <property type="protein sequence ID" value="KAG8087786.1"/>
    <property type="molecule type" value="Genomic_DNA"/>
</dbReference>
<comment type="caution">
    <text evidence="12">The sequence shown here is derived from an EMBL/GenBank/DDBJ whole genome shotgun (WGS) entry which is preliminary data.</text>
</comment>
<keyword evidence="13" id="KW-1185">Reference proteome</keyword>
<evidence type="ECO:0000256" key="5">
    <source>
        <dbReference type="ARBA" id="ARBA00022821"/>
    </source>
</evidence>
<evidence type="ECO:0000259" key="11">
    <source>
        <dbReference type="Pfam" id="PF25019"/>
    </source>
</evidence>
<evidence type="ECO:0000256" key="3">
    <source>
        <dbReference type="ARBA" id="ARBA00022737"/>
    </source>
</evidence>
<feature type="domain" description="NB-ARC" evidence="8">
    <location>
        <begin position="170"/>
        <end position="346"/>
    </location>
</feature>
<dbReference type="InterPro" id="IPR041118">
    <property type="entry name" value="Rx_N"/>
</dbReference>
<organism evidence="12 13">
    <name type="scientific">Zizania palustris</name>
    <name type="common">Northern wild rice</name>
    <dbReference type="NCBI Taxonomy" id="103762"/>
    <lineage>
        <taxon>Eukaryota</taxon>
        <taxon>Viridiplantae</taxon>
        <taxon>Streptophyta</taxon>
        <taxon>Embryophyta</taxon>
        <taxon>Tracheophyta</taxon>
        <taxon>Spermatophyta</taxon>
        <taxon>Magnoliopsida</taxon>
        <taxon>Liliopsida</taxon>
        <taxon>Poales</taxon>
        <taxon>Poaceae</taxon>
        <taxon>BOP clade</taxon>
        <taxon>Oryzoideae</taxon>
        <taxon>Oryzeae</taxon>
        <taxon>Zizaniinae</taxon>
        <taxon>Zizania</taxon>
    </lineage>
</organism>
<keyword evidence="2" id="KW-0433">Leucine-rich repeat</keyword>
<protein>
    <submittedName>
        <fullName evidence="12">Uncharacterized protein</fullName>
    </submittedName>
</protein>
<evidence type="ECO:0000256" key="2">
    <source>
        <dbReference type="ARBA" id="ARBA00022614"/>
    </source>
</evidence>
<dbReference type="PANTHER" id="PTHR36766:SF64">
    <property type="entry name" value="OS12G0206100 PROTEIN"/>
    <property type="match status" value="1"/>
</dbReference>
<dbReference type="GO" id="GO:0006952">
    <property type="term" value="P:defense response"/>
    <property type="evidence" value="ECO:0007669"/>
    <property type="project" value="UniProtKB-KW"/>
</dbReference>
<sequence length="780" mass="89326">MAESLLLPVVRGVAGKAADALVQSVTRMCGVDGDRRKLERQLLAVQCKMMDAEEKSETNPAVKKWMKDLKAVAYEADNVLDDFQYEALRREAQIGDSATRKVLCYFTPQSPLLFRATMSRKLSNVLNKINELIEEMNKFGLMERSEPPQLPYRQTHSALDDSADIMGRDNDKEVVVKLLMEQQDQHKVQVLPIVGMGGLGKTTLAKMVYNDYMIQNHFEVKMWHCVSENFEVASLLKSIIQLATDKYPLLPDTIELLLRKLQEVIGRKRFLLVLDDVWNEEEKKWEDDVKPLLSSVGYRGSVILVTTRSTRVASIMGTLQRSHELACLNDDDSWELFSKIAFSREVQEHAELVTIGTFIVKKCRGLPLALKTMGGLMSSKQLVKEWKTIASSNIGENTGDVFPKDYEMDKEELIQLWMANGFIQEDSTTDLIQKGEDVFHNLVLRSFLQDVKVVKKHYHYKQYESIGCKMHDLMHDLAKGVADECITLEQMLPHKASIVCLMYNLQTLRLNDCSNLEHLPEGMRTMRKLIHLYLLGCNRLEQMPPDISLLKNLRTLTTFIVDTEAGRGIEALKELNHLANRLELCNLAKINSMENGKEANLHEKENLSELLLYWGRHEFFMPKNIACNEEEVLESLTPHDVRIYRQCSFRSRLSVWSYLSLKFCRSLVVTNLKVFQTARARAMSCHGAEHLTAHGKQQRFPSVVSESCHEQKVVESNASDHLVYNEQQKSQDSSSVASPIRKFEHQEQEKELKDEKVASGKQSEEQVTSFTFVNEHNKYQ</sequence>
<proteinExistence type="inferred from homology"/>
<evidence type="ECO:0000313" key="12">
    <source>
        <dbReference type="EMBL" id="KAG8087786.1"/>
    </source>
</evidence>
<dbReference type="Pfam" id="PF23559">
    <property type="entry name" value="WHD_DRP"/>
    <property type="match status" value="1"/>
</dbReference>
<evidence type="ECO:0000256" key="1">
    <source>
        <dbReference type="ARBA" id="ARBA00008894"/>
    </source>
</evidence>
<keyword evidence="5" id="KW-0611">Plant defense</keyword>
<evidence type="ECO:0000259" key="9">
    <source>
        <dbReference type="Pfam" id="PF18052"/>
    </source>
</evidence>
<dbReference type="Pfam" id="PF18052">
    <property type="entry name" value="Rx_N"/>
    <property type="match status" value="1"/>
</dbReference>
<accession>A0A8J5WD55</accession>
<evidence type="ECO:0000256" key="6">
    <source>
        <dbReference type="ARBA" id="ARBA00022840"/>
    </source>
</evidence>
<feature type="compositionally biased region" description="Basic and acidic residues" evidence="7">
    <location>
        <begin position="741"/>
        <end position="764"/>
    </location>
</feature>
<dbReference type="InterPro" id="IPR056789">
    <property type="entry name" value="LRR_R13L1-DRL21"/>
</dbReference>
<feature type="domain" description="Disease resistance protein winged helix" evidence="10">
    <location>
        <begin position="401"/>
        <end position="478"/>
    </location>
</feature>
<dbReference type="PANTHER" id="PTHR36766">
    <property type="entry name" value="PLANT BROAD-SPECTRUM MILDEW RESISTANCE PROTEIN RPW8"/>
    <property type="match status" value="1"/>
</dbReference>
<dbReference type="AlphaFoldDB" id="A0A8J5WD55"/>
<dbReference type="GO" id="GO:0005524">
    <property type="term" value="F:ATP binding"/>
    <property type="evidence" value="ECO:0007669"/>
    <property type="project" value="UniProtKB-KW"/>
</dbReference>
<evidence type="ECO:0000256" key="4">
    <source>
        <dbReference type="ARBA" id="ARBA00022741"/>
    </source>
</evidence>